<dbReference type="RefSeq" id="WP_377762749.1">
    <property type="nucleotide sequence ID" value="NZ_JBHRXY010000014.1"/>
</dbReference>
<gene>
    <name evidence="1" type="ORF">ACFOM8_15100</name>
</gene>
<dbReference type="EMBL" id="JBHRXY010000014">
    <property type="protein sequence ID" value="MFC3630772.1"/>
    <property type="molecule type" value="Genomic_DNA"/>
</dbReference>
<comment type="caution">
    <text evidence="1">The sequence shown here is derived from an EMBL/GenBank/DDBJ whole genome shotgun (WGS) entry which is preliminary data.</text>
</comment>
<dbReference type="SUPFAM" id="SSF53448">
    <property type="entry name" value="Nucleotide-diphospho-sugar transferases"/>
    <property type="match status" value="1"/>
</dbReference>
<sequence>MIPRITHQIYFGGFDALPEADRLRITAFHRRNPSWEHRFYDRRAAESWLAENCGQDIQDAYHKIDAIYYAARADFLRYLLCERHGGVYLDVKSEASRPLDEVLRPDDTYLLSQWNELRGRPAGQGGHADLADVPGDEFVNWYIAASAGHPFLRAVIERVMSNIASYDVWRSGVGRIGVLRTTGPIAYTKAIFPILDRFPHRFADMEADLGFCYSRFGDHKSHRVHYGRHYETMSDPVIKSGPLTHHAARLWFSRIQPEMQRTRRRVRKVATMLLKARP</sequence>
<name>A0ABV7U6Q8_9RHOB</name>
<dbReference type="InterPro" id="IPR029044">
    <property type="entry name" value="Nucleotide-diphossugar_trans"/>
</dbReference>
<dbReference type="Gene3D" id="3.90.550.20">
    <property type="match status" value="1"/>
</dbReference>
<accession>A0ABV7U6Q8</accession>
<evidence type="ECO:0000313" key="1">
    <source>
        <dbReference type="EMBL" id="MFC3630772.1"/>
    </source>
</evidence>
<evidence type="ECO:0000313" key="2">
    <source>
        <dbReference type="Proteomes" id="UP001595539"/>
    </source>
</evidence>
<dbReference type="InterPro" id="IPR039367">
    <property type="entry name" value="Och1-like"/>
</dbReference>
<dbReference type="Pfam" id="PF04488">
    <property type="entry name" value="Gly_transf_sug"/>
    <property type="match status" value="1"/>
</dbReference>
<protein>
    <submittedName>
        <fullName evidence="1">Glycosyltransferase family 32 protein</fullName>
    </submittedName>
</protein>
<dbReference type="PANTHER" id="PTHR31834">
    <property type="entry name" value="INITIATION-SPECIFIC ALPHA-1,6-MANNOSYLTRANSFERASE"/>
    <property type="match status" value="1"/>
</dbReference>
<dbReference type="Proteomes" id="UP001595539">
    <property type="component" value="Unassembled WGS sequence"/>
</dbReference>
<dbReference type="InterPro" id="IPR007577">
    <property type="entry name" value="GlycoTrfase_DXD_sugar-bd_CS"/>
</dbReference>
<organism evidence="1 2">
    <name type="scientific">Paracoccus angustae</name>
    <dbReference type="NCBI Taxonomy" id="1671480"/>
    <lineage>
        <taxon>Bacteria</taxon>
        <taxon>Pseudomonadati</taxon>
        <taxon>Pseudomonadota</taxon>
        <taxon>Alphaproteobacteria</taxon>
        <taxon>Rhodobacterales</taxon>
        <taxon>Paracoccaceae</taxon>
        <taxon>Paracoccus</taxon>
    </lineage>
</organism>
<proteinExistence type="predicted"/>
<dbReference type="PANTHER" id="PTHR31834:SF1">
    <property type="entry name" value="INITIATION-SPECIFIC ALPHA-1,6-MANNOSYLTRANSFERASE"/>
    <property type="match status" value="1"/>
</dbReference>
<keyword evidence="2" id="KW-1185">Reference proteome</keyword>
<reference evidence="2" key="1">
    <citation type="journal article" date="2019" name="Int. J. Syst. Evol. Microbiol.">
        <title>The Global Catalogue of Microorganisms (GCM) 10K type strain sequencing project: providing services to taxonomists for standard genome sequencing and annotation.</title>
        <authorList>
            <consortium name="The Broad Institute Genomics Platform"/>
            <consortium name="The Broad Institute Genome Sequencing Center for Infectious Disease"/>
            <person name="Wu L."/>
            <person name="Ma J."/>
        </authorList>
    </citation>
    <scope>NUCLEOTIDE SEQUENCE [LARGE SCALE GENOMIC DNA]</scope>
    <source>
        <strain evidence="2">KCTC 42473</strain>
    </source>
</reference>